<comment type="caution">
    <text evidence="1">The sequence shown here is derived from an EMBL/GenBank/DDBJ whole genome shotgun (WGS) entry which is preliminary data.</text>
</comment>
<proteinExistence type="predicted"/>
<dbReference type="Proteomes" id="UP001164539">
    <property type="component" value="Chromosome 8"/>
</dbReference>
<evidence type="ECO:0000313" key="1">
    <source>
        <dbReference type="EMBL" id="KAJ4713482.1"/>
    </source>
</evidence>
<accession>A0ACC1XPU4</accession>
<reference evidence="1 2" key="1">
    <citation type="journal article" date="2023" name="Science">
        <title>Complex scaffold remodeling in plant triterpene biosynthesis.</title>
        <authorList>
            <person name="De La Pena R."/>
            <person name="Hodgson H."/>
            <person name="Liu J.C."/>
            <person name="Stephenson M.J."/>
            <person name="Martin A.C."/>
            <person name="Owen C."/>
            <person name="Harkess A."/>
            <person name="Leebens-Mack J."/>
            <person name="Jimenez L.E."/>
            <person name="Osbourn A."/>
            <person name="Sattely E.S."/>
        </authorList>
    </citation>
    <scope>NUCLEOTIDE SEQUENCE [LARGE SCALE GENOMIC DNA]</scope>
    <source>
        <strain evidence="2">cv. JPN11</strain>
        <tissue evidence="1">Leaf</tissue>
    </source>
</reference>
<sequence>MSAALKTFRDFLYATMESCSPHYKDHHDHLLQLSKSSLQPTETCTHPKTFKAICVDCGQRMDDEYGVAFDYITEGLRFSNDEVSRLKRRNSEYLFSKEKLQLVLDLDHTLLHAAKLKRLTAEEMCIKNEEDSSEDISNISLFQLENGYLVKLRPYVRKFLQEASEMFEMYVYTMGSRTYAKQMGKLLDPEGKYFNSRLICRQDLERGMLRKTLNLVLGQENGIIILDDTELVWKNHSKNLIVVEKYNYFNEGKSGSMNPKSYSEKKTDESETNGVLKNLLKSLRKIHGLFFNNPACRDVRILLGKVRSEILKGCTLFFSSDVDDLCRFWNKAQMLGAECTIMLDSSSVTHVVSSNVGSNNSCRWAEEKKKFLVHPQWINAAYYYWCRQPEEEYFPVLSIEIRGLLLQAEELFSVRAIF</sequence>
<gene>
    <name evidence="1" type="ORF">OWV82_015571</name>
</gene>
<protein>
    <submittedName>
        <fullName evidence="1">RNA polymerase II C-terminal domain phosphatase-like 4</fullName>
    </submittedName>
</protein>
<dbReference type="EMBL" id="CM051401">
    <property type="protein sequence ID" value="KAJ4713482.1"/>
    <property type="molecule type" value="Genomic_DNA"/>
</dbReference>
<evidence type="ECO:0000313" key="2">
    <source>
        <dbReference type="Proteomes" id="UP001164539"/>
    </source>
</evidence>
<name>A0ACC1XPU4_MELAZ</name>
<organism evidence="1 2">
    <name type="scientific">Melia azedarach</name>
    <name type="common">Chinaberry tree</name>
    <dbReference type="NCBI Taxonomy" id="155640"/>
    <lineage>
        <taxon>Eukaryota</taxon>
        <taxon>Viridiplantae</taxon>
        <taxon>Streptophyta</taxon>
        <taxon>Embryophyta</taxon>
        <taxon>Tracheophyta</taxon>
        <taxon>Spermatophyta</taxon>
        <taxon>Magnoliopsida</taxon>
        <taxon>eudicotyledons</taxon>
        <taxon>Gunneridae</taxon>
        <taxon>Pentapetalae</taxon>
        <taxon>rosids</taxon>
        <taxon>malvids</taxon>
        <taxon>Sapindales</taxon>
        <taxon>Meliaceae</taxon>
        <taxon>Melia</taxon>
    </lineage>
</organism>
<keyword evidence="2" id="KW-1185">Reference proteome</keyword>